<dbReference type="Proteomes" id="UP000776252">
    <property type="component" value="Unassembled WGS sequence"/>
</dbReference>
<name>A0ABS6BT43_9CLOT</name>
<reference evidence="1 2" key="1">
    <citation type="submission" date="2021-06" db="EMBL/GenBank/DDBJ databases">
        <title>Clostridia strains as spoilage organisms.</title>
        <authorList>
            <person name="Wambui J."/>
            <person name="Stephan R."/>
            <person name="Stevens M.J.A."/>
        </authorList>
    </citation>
    <scope>NUCLEOTIDE SEQUENCE [LARGE SCALE GENOMIC DNA]</scope>
    <source>
        <strain evidence="1 2">DSM 14204</strain>
    </source>
</reference>
<keyword evidence="2" id="KW-1185">Reference proteome</keyword>
<organism evidence="1 2">
    <name type="scientific">Clostridium frigoris</name>
    <dbReference type="NCBI Taxonomy" id="205327"/>
    <lineage>
        <taxon>Bacteria</taxon>
        <taxon>Bacillati</taxon>
        <taxon>Bacillota</taxon>
        <taxon>Clostridia</taxon>
        <taxon>Eubacteriales</taxon>
        <taxon>Clostridiaceae</taxon>
        <taxon>Clostridium</taxon>
    </lineage>
</organism>
<proteinExistence type="predicted"/>
<sequence length="374" mass="43006">MAKNYGVVCYGHNSIYVDNYLQNNYKKRKFHVKYSIPNEGVNESTGILLLIAGYGAQCNSNVYKKMRAEFADKYNLVTIQCDYFGYEYMQAGLENLTVENIDLIRLNISTTNEKAKRIYSNNNININEFLNSNLKYRNEIIVKSNSHESIDNFNDMGVMQALDNIVATIKVIKYLKRKKLNFNTNKIIIMGNSHGSYLGYLCNVMAKGLYTHLLDNSAWIYPVYCNTPRYIVTTRGNSVLVVKHDYKIRTARSPLKGLRIKNLYDNFENKCKIVIYHGENDNLITAKDKYVAVKDIPNVVFNLIKKEDIDNVIFKSTSHGLDADFPKLFEKFYKSHCNNIFLNNKLNIDSTIRIPGGFLIDYSSGLPQLIKDSK</sequence>
<dbReference type="RefSeq" id="WP_216148842.1">
    <property type="nucleotide sequence ID" value="NZ_JAHLDV010000019.1"/>
</dbReference>
<evidence type="ECO:0000313" key="1">
    <source>
        <dbReference type="EMBL" id="MBU3160081.1"/>
    </source>
</evidence>
<gene>
    <name evidence="1" type="ORF">KPL37_09980</name>
</gene>
<dbReference type="InterPro" id="IPR022605">
    <property type="entry name" value="DUF2920"/>
</dbReference>
<protein>
    <submittedName>
        <fullName evidence="1">DUF2920 family protein</fullName>
    </submittedName>
</protein>
<evidence type="ECO:0000313" key="2">
    <source>
        <dbReference type="Proteomes" id="UP000776252"/>
    </source>
</evidence>
<dbReference type="Pfam" id="PF11144">
    <property type="entry name" value="DUF2920"/>
    <property type="match status" value="1"/>
</dbReference>
<accession>A0ABS6BT43</accession>
<comment type="caution">
    <text evidence="1">The sequence shown here is derived from an EMBL/GenBank/DDBJ whole genome shotgun (WGS) entry which is preliminary data.</text>
</comment>
<dbReference type="EMBL" id="JAHLDV010000019">
    <property type="protein sequence ID" value="MBU3160081.1"/>
    <property type="molecule type" value="Genomic_DNA"/>
</dbReference>